<dbReference type="PATRIC" id="fig|742818.3.peg.862"/>
<dbReference type="InParanoid" id="K0Z9S8"/>
<protein>
    <submittedName>
        <fullName evidence="1">Uncharacterized protein</fullName>
    </submittedName>
</protein>
<reference evidence="1 2" key="1">
    <citation type="submission" date="2012-08" db="EMBL/GenBank/DDBJ databases">
        <title>The Genome Sequence of Slackia piriformis YIT 12062.</title>
        <authorList>
            <consortium name="The Broad Institute Genome Sequencing Platform"/>
            <person name="Earl A."/>
            <person name="Ward D."/>
            <person name="Feldgarden M."/>
            <person name="Gevers D."/>
            <person name="Morotomi M."/>
            <person name="Walker B."/>
            <person name="Young S.K."/>
            <person name="Zeng Q."/>
            <person name="Gargeya S."/>
            <person name="Fitzgerald M."/>
            <person name="Haas B."/>
            <person name="Abouelleil A."/>
            <person name="Alvarado L."/>
            <person name="Arachchi H.M."/>
            <person name="Berlin A.M."/>
            <person name="Chapman S.B."/>
            <person name="Goldberg J."/>
            <person name="Griggs A."/>
            <person name="Gujja S."/>
            <person name="Hansen M."/>
            <person name="Howarth C."/>
            <person name="Imamovic A."/>
            <person name="Larimer J."/>
            <person name="McCowen C."/>
            <person name="Montmayeur A."/>
            <person name="Murphy C."/>
            <person name="Neiman D."/>
            <person name="Pearson M."/>
            <person name="Priest M."/>
            <person name="Roberts A."/>
            <person name="Saif S."/>
            <person name="Shea T."/>
            <person name="Sisk P."/>
            <person name="Sykes S."/>
            <person name="Wortman J."/>
            <person name="Nusbaum C."/>
            <person name="Birren B."/>
        </authorList>
    </citation>
    <scope>NUCLEOTIDE SEQUENCE [LARGE SCALE GENOMIC DNA]</scope>
    <source>
        <strain evidence="1 2">YIT 12062</strain>
    </source>
</reference>
<proteinExistence type="predicted"/>
<evidence type="ECO:0000313" key="2">
    <source>
        <dbReference type="Proteomes" id="UP000006069"/>
    </source>
</evidence>
<gene>
    <name evidence="1" type="ORF">HMPREF9451_00809</name>
</gene>
<dbReference type="EMBL" id="ADMD01000006">
    <property type="protein sequence ID" value="EJZ84100.1"/>
    <property type="molecule type" value="Genomic_DNA"/>
</dbReference>
<sequence>MGAAHADADSVRARCHPITHPSATAMSTTAFLRSQMPSKCTTSWTSPVKGAIGQSLHAQEVLRQNVALLVGRSATASLENSHRRNVSSVLALRSILRTLEAPHFGQRQRLVPAFVVPLPFILELQTGHFGLFTPVSCLSATFRWKKLA</sequence>
<name>K0Z9S8_9ACTN</name>
<organism evidence="1 2">
    <name type="scientific">Slackia piriformis YIT 12062</name>
    <dbReference type="NCBI Taxonomy" id="742818"/>
    <lineage>
        <taxon>Bacteria</taxon>
        <taxon>Bacillati</taxon>
        <taxon>Actinomycetota</taxon>
        <taxon>Coriobacteriia</taxon>
        <taxon>Eggerthellales</taxon>
        <taxon>Eggerthellaceae</taxon>
        <taxon>Slackia</taxon>
    </lineage>
</organism>
<evidence type="ECO:0000313" key="1">
    <source>
        <dbReference type="EMBL" id="EJZ84100.1"/>
    </source>
</evidence>
<dbReference type="HOGENOM" id="CLU_1757615_0_0_11"/>
<keyword evidence="2" id="KW-1185">Reference proteome</keyword>
<comment type="caution">
    <text evidence="1">The sequence shown here is derived from an EMBL/GenBank/DDBJ whole genome shotgun (WGS) entry which is preliminary data.</text>
</comment>
<dbReference type="AlphaFoldDB" id="K0Z9S8"/>
<dbReference type="Proteomes" id="UP000006069">
    <property type="component" value="Unassembled WGS sequence"/>
</dbReference>
<accession>K0Z9S8</accession>